<evidence type="ECO:0000256" key="9">
    <source>
        <dbReference type="ARBA" id="ARBA00023052"/>
    </source>
</evidence>
<evidence type="ECO:0000256" key="1">
    <source>
        <dbReference type="ARBA" id="ARBA00004974"/>
    </source>
</evidence>
<dbReference type="Pfam" id="PF00205">
    <property type="entry name" value="TPP_enzyme_M"/>
    <property type="match status" value="1"/>
</dbReference>
<evidence type="ECO:0000256" key="12">
    <source>
        <dbReference type="RuleBase" id="RU003591"/>
    </source>
</evidence>
<dbReference type="GO" id="GO:0009097">
    <property type="term" value="P:isoleucine biosynthetic process"/>
    <property type="evidence" value="ECO:0007669"/>
    <property type="project" value="UniProtKB-UniPathway"/>
</dbReference>
<dbReference type="PANTHER" id="PTHR18968:SF13">
    <property type="entry name" value="ACETOLACTATE SYNTHASE CATALYTIC SUBUNIT, MITOCHONDRIAL"/>
    <property type="match status" value="1"/>
</dbReference>
<dbReference type="InterPro" id="IPR039368">
    <property type="entry name" value="AHAS_TPP"/>
</dbReference>
<comment type="catalytic activity">
    <reaction evidence="11 12">
        <text>2 pyruvate + H(+) = (2S)-2-acetolactate + CO2</text>
        <dbReference type="Rhea" id="RHEA:25249"/>
        <dbReference type="ChEBI" id="CHEBI:15361"/>
        <dbReference type="ChEBI" id="CHEBI:15378"/>
        <dbReference type="ChEBI" id="CHEBI:16526"/>
        <dbReference type="ChEBI" id="CHEBI:58476"/>
        <dbReference type="EC" id="2.2.1.6"/>
    </reaction>
</comment>
<dbReference type="Gene3D" id="3.40.50.970">
    <property type="match status" value="2"/>
</dbReference>
<evidence type="ECO:0000256" key="8">
    <source>
        <dbReference type="ARBA" id="ARBA00022842"/>
    </source>
</evidence>
<evidence type="ECO:0000313" key="16">
    <source>
        <dbReference type="EMBL" id="CBL16590.1"/>
    </source>
</evidence>
<keyword evidence="8 12" id="KW-0460">Magnesium</keyword>
<evidence type="ECO:0000256" key="2">
    <source>
        <dbReference type="ARBA" id="ARBA00005025"/>
    </source>
</evidence>
<evidence type="ECO:0000256" key="10">
    <source>
        <dbReference type="ARBA" id="ARBA00023304"/>
    </source>
</evidence>
<dbReference type="InterPro" id="IPR045229">
    <property type="entry name" value="TPP_enz"/>
</dbReference>
<dbReference type="Pfam" id="PF02776">
    <property type="entry name" value="TPP_enzyme_N"/>
    <property type="match status" value="1"/>
</dbReference>
<evidence type="ECO:0000259" key="13">
    <source>
        <dbReference type="Pfam" id="PF00205"/>
    </source>
</evidence>
<dbReference type="CDD" id="cd02015">
    <property type="entry name" value="TPP_AHAS"/>
    <property type="match status" value="1"/>
</dbReference>
<evidence type="ECO:0000256" key="5">
    <source>
        <dbReference type="ARBA" id="ARBA00022605"/>
    </source>
</evidence>
<dbReference type="SUPFAM" id="SSF52467">
    <property type="entry name" value="DHS-like NAD/FAD-binding domain"/>
    <property type="match status" value="1"/>
</dbReference>
<dbReference type="BioCyc" id="RCHA213810:RUM_RS01690-MONOMER"/>
<proteinExistence type="inferred from homology"/>
<dbReference type="EC" id="2.2.1.6" evidence="4 12"/>
<dbReference type="UniPathway" id="UPA00049">
    <property type="reaction ID" value="UER00059"/>
</dbReference>
<dbReference type="STRING" id="213810.RUM_03510"/>
<evidence type="ECO:0000313" key="17">
    <source>
        <dbReference type="Proteomes" id="UP000007054"/>
    </source>
</evidence>
<comment type="pathway">
    <text evidence="2 12">Amino-acid biosynthesis; L-valine biosynthesis; L-valine from pyruvate: step 1/4.</text>
</comment>
<dbReference type="GO" id="GO:0000287">
    <property type="term" value="F:magnesium ion binding"/>
    <property type="evidence" value="ECO:0007669"/>
    <property type="project" value="UniProtKB-UniRule"/>
</dbReference>
<dbReference type="GO" id="GO:0030976">
    <property type="term" value="F:thiamine pyrophosphate binding"/>
    <property type="evidence" value="ECO:0007669"/>
    <property type="project" value="UniProtKB-UniRule"/>
</dbReference>
<protein>
    <recommendedName>
        <fullName evidence="4 12">Acetolactate synthase</fullName>
        <ecNumber evidence="4 12">2.2.1.6</ecNumber>
    </recommendedName>
</protein>
<dbReference type="GO" id="GO:0009099">
    <property type="term" value="P:L-valine biosynthetic process"/>
    <property type="evidence" value="ECO:0007669"/>
    <property type="project" value="UniProtKB-UniPathway"/>
</dbReference>
<dbReference type="PATRIC" id="fig|213810.4.peg.255"/>
<dbReference type="Proteomes" id="UP000007054">
    <property type="component" value="Chromosome"/>
</dbReference>
<keyword evidence="6 12" id="KW-0808">Transferase</keyword>
<keyword evidence="5 12" id="KW-0028">Amino-acid biosynthesis</keyword>
<reference evidence="16" key="1">
    <citation type="submission" date="2010-03" db="EMBL/GenBank/DDBJ databases">
        <title>The genome sequence of Ruminococcus sp. 18P13.</title>
        <authorList>
            <consortium name="metaHIT consortium -- http://www.metahit.eu/"/>
            <person name="Pajon A."/>
            <person name="Turner K."/>
            <person name="Parkhill J."/>
            <person name="Bernalier A."/>
        </authorList>
    </citation>
    <scope>NUCLEOTIDE SEQUENCE [LARGE SCALE GENOMIC DNA]</scope>
    <source>
        <strain evidence="16">Type strain: 18P13</strain>
    </source>
</reference>
<keyword evidence="7 12" id="KW-0479">Metal-binding</keyword>
<dbReference type="GO" id="GO:0003984">
    <property type="term" value="F:acetolactate synthase activity"/>
    <property type="evidence" value="ECO:0007669"/>
    <property type="project" value="UniProtKB-EC"/>
</dbReference>
<reference evidence="16" key="2">
    <citation type="submission" date="2010-03" db="EMBL/GenBank/DDBJ databases">
        <authorList>
            <person name="Pajon A."/>
        </authorList>
    </citation>
    <scope>NUCLEOTIDE SEQUENCE</scope>
    <source>
        <strain evidence="16">Type strain: 18P13</strain>
    </source>
</reference>
<dbReference type="Pfam" id="PF02775">
    <property type="entry name" value="TPP_enzyme_C"/>
    <property type="match status" value="1"/>
</dbReference>
<evidence type="ECO:0000259" key="14">
    <source>
        <dbReference type="Pfam" id="PF02775"/>
    </source>
</evidence>
<comment type="similarity">
    <text evidence="3 12">Belongs to the TPP enzyme family.</text>
</comment>
<name>D4LAE5_RUMC1</name>
<comment type="pathway">
    <text evidence="1 12">Amino-acid biosynthesis; L-isoleucine biosynthesis; L-isoleucine from 2-oxobutanoate: step 1/4.</text>
</comment>
<dbReference type="RefSeq" id="WP_015557497.1">
    <property type="nucleotide sequence ID" value="NC_021039.1"/>
</dbReference>
<dbReference type="Gene3D" id="3.40.50.1220">
    <property type="entry name" value="TPP-binding domain"/>
    <property type="match status" value="1"/>
</dbReference>
<organism evidence="16 17">
    <name type="scientific">Ruminococcus champanellensis (strain DSM 18848 / JCM 17042 / KCTC 15320 / 18P13)</name>
    <dbReference type="NCBI Taxonomy" id="213810"/>
    <lineage>
        <taxon>Bacteria</taxon>
        <taxon>Bacillati</taxon>
        <taxon>Bacillota</taxon>
        <taxon>Clostridia</taxon>
        <taxon>Eubacteriales</taxon>
        <taxon>Oscillospiraceae</taxon>
        <taxon>Ruminococcus</taxon>
    </lineage>
</organism>
<dbReference type="InterPro" id="IPR011766">
    <property type="entry name" value="TPP_enzyme_TPP-bd"/>
</dbReference>
<feature type="domain" description="Thiamine pyrophosphate enzyme N-terminal TPP-binding" evidence="15">
    <location>
        <begin position="4"/>
        <end position="119"/>
    </location>
</feature>
<feature type="domain" description="Thiamine pyrophosphate enzyme TPP-binding" evidence="14">
    <location>
        <begin position="380"/>
        <end position="525"/>
    </location>
</feature>
<dbReference type="HOGENOM" id="CLU_013748_1_2_9"/>
<accession>D4LAE5</accession>
<evidence type="ECO:0000256" key="7">
    <source>
        <dbReference type="ARBA" id="ARBA00022723"/>
    </source>
</evidence>
<dbReference type="NCBIfam" id="TIGR00118">
    <property type="entry name" value="acolac_lg"/>
    <property type="match status" value="1"/>
</dbReference>
<keyword evidence="9 12" id="KW-0786">Thiamine pyrophosphate</keyword>
<dbReference type="GeneID" id="83155185"/>
<evidence type="ECO:0000256" key="3">
    <source>
        <dbReference type="ARBA" id="ARBA00007812"/>
    </source>
</evidence>
<dbReference type="PANTHER" id="PTHR18968">
    <property type="entry name" value="THIAMINE PYROPHOSPHATE ENZYMES"/>
    <property type="match status" value="1"/>
</dbReference>
<dbReference type="FunFam" id="3.40.50.970:FF:000007">
    <property type="entry name" value="Acetolactate synthase"/>
    <property type="match status" value="1"/>
</dbReference>
<dbReference type="GO" id="GO:0005948">
    <property type="term" value="C:acetolactate synthase complex"/>
    <property type="evidence" value="ECO:0007669"/>
    <property type="project" value="TreeGrafter"/>
</dbReference>
<gene>
    <name evidence="16" type="ordered locus">RUM_03510</name>
</gene>
<evidence type="ECO:0000256" key="6">
    <source>
        <dbReference type="ARBA" id="ARBA00022679"/>
    </source>
</evidence>
<sequence>MRLTGAQIVTQVLLEQGCDTVFGYPGGQVLALYDALYQKRRQIRHIRTAHEQGAAHAADGYARATGKPGVVIATSGPGATNLVTGIATAYLDSVPMVAITGNVPCDRIGLDCFQEVDITGITIPITKHNFMVKDIRRLADTLREAFTIAKSGRPGPVLVDIPSDIQKTRWEYTPAGEAPMLPTKHAAAEQLEEAVRQLTAAQRPYISCGGGVIRAKAAPLVQELARRLDCGVGATLMGLSAMPGEDPRFLGMQGLHGHYAAAMAQREADLILVAGARFSDRAVGEHANFAPDAKILHIDIDAAELEKTMPVYLGIEGDIRDALERLLERIPQQSHPAWQQRLAQLKQQEAEQMPTQEGFHPAGIIRMLSDRAGDAYIATDVGEHQMWTAQHFSFRTPGSFLTSGGLGTMGFGMGAAIGAAIGTGKPTILITGDGSFRMNFNELATAVEQKLPLTILLLENHTLGMVRQSQTLYYKRRYAATDLGCSIDYPALAEACGAVGLRAESYAQLDQALTRAAHSKKPVLILCPVDPEQMVFPMLPPGGRVEDMLLAAPESAQKHHRKEKA</sequence>
<dbReference type="CDD" id="cd07035">
    <property type="entry name" value="TPP_PYR_POX_like"/>
    <property type="match status" value="1"/>
</dbReference>
<comment type="cofactor">
    <cofactor evidence="12">
        <name>Mg(2+)</name>
        <dbReference type="ChEBI" id="CHEBI:18420"/>
    </cofactor>
    <text evidence="12">Binds 1 Mg(2+) ion per subunit.</text>
</comment>
<feature type="domain" description="Thiamine pyrophosphate enzyme central" evidence="13">
    <location>
        <begin position="191"/>
        <end position="326"/>
    </location>
</feature>
<dbReference type="OrthoDB" id="4494979at2"/>
<dbReference type="InterPro" id="IPR012001">
    <property type="entry name" value="Thiamin_PyroP_enz_TPP-bd_dom"/>
</dbReference>
<dbReference type="GO" id="GO:0050660">
    <property type="term" value="F:flavin adenine dinucleotide binding"/>
    <property type="evidence" value="ECO:0007669"/>
    <property type="project" value="InterPro"/>
</dbReference>
<dbReference type="InterPro" id="IPR012000">
    <property type="entry name" value="Thiamin_PyroP_enz_cen_dom"/>
</dbReference>
<dbReference type="AlphaFoldDB" id="D4LAE5"/>
<comment type="cofactor">
    <cofactor evidence="12">
        <name>thiamine diphosphate</name>
        <dbReference type="ChEBI" id="CHEBI:58937"/>
    </cofactor>
    <text evidence="12">Binds 1 thiamine pyrophosphate per subunit.</text>
</comment>
<dbReference type="SUPFAM" id="SSF52518">
    <property type="entry name" value="Thiamin diphosphate-binding fold (THDP-binding)"/>
    <property type="match status" value="2"/>
</dbReference>
<keyword evidence="17" id="KW-1185">Reference proteome</keyword>
<dbReference type="KEGG" id="rch:RUM_03510"/>
<dbReference type="InterPro" id="IPR012846">
    <property type="entry name" value="Acetolactate_synth_lsu"/>
</dbReference>
<evidence type="ECO:0000259" key="15">
    <source>
        <dbReference type="Pfam" id="PF02776"/>
    </source>
</evidence>
<evidence type="ECO:0000256" key="11">
    <source>
        <dbReference type="ARBA" id="ARBA00048670"/>
    </source>
</evidence>
<dbReference type="EMBL" id="FP929052">
    <property type="protein sequence ID" value="CBL16590.1"/>
    <property type="molecule type" value="Genomic_DNA"/>
</dbReference>
<dbReference type="UniPathway" id="UPA00047">
    <property type="reaction ID" value="UER00055"/>
</dbReference>
<dbReference type="InterPro" id="IPR029035">
    <property type="entry name" value="DHS-like_NAD/FAD-binding_dom"/>
</dbReference>
<keyword evidence="10 12" id="KW-0100">Branched-chain amino acid biosynthesis</keyword>
<evidence type="ECO:0000256" key="4">
    <source>
        <dbReference type="ARBA" id="ARBA00013145"/>
    </source>
</evidence>
<dbReference type="InterPro" id="IPR029061">
    <property type="entry name" value="THDP-binding"/>
</dbReference>